<dbReference type="Pfam" id="PF01554">
    <property type="entry name" value="MatE"/>
    <property type="match status" value="2"/>
</dbReference>
<dbReference type="Proteomes" id="UP000095765">
    <property type="component" value="Unassembled WGS sequence"/>
</dbReference>
<evidence type="ECO:0000256" key="6">
    <source>
        <dbReference type="ARBA" id="ARBA00022449"/>
    </source>
</evidence>
<keyword evidence="6" id="KW-0050">Antiport</keyword>
<feature type="transmembrane region" description="Helical" evidence="13">
    <location>
        <begin position="184"/>
        <end position="209"/>
    </location>
</feature>
<evidence type="ECO:0000313" key="14">
    <source>
        <dbReference type="EMBL" id="CUP89206.1"/>
    </source>
</evidence>
<dbReference type="PANTHER" id="PTHR43298">
    <property type="entry name" value="MULTIDRUG RESISTANCE PROTEIN NORM-RELATED"/>
    <property type="match status" value="1"/>
</dbReference>
<evidence type="ECO:0000256" key="11">
    <source>
        <dbReference type="ARBA" id="ARBA00023136"/>
    </source>
</evidence>
<keyword evidence="11 13" id="KW-0472">Membrane</keyword>
<gene>
    <name evidence="14" type="primary">norM</name>
    <name evidence="14" type="ORF">ERS852551_02294</name>
</gene>
<organism evidence="14 15">
    <name type="scientific">Anaerotruncus colihominis</name>
    <dbReference type="NCBI Taxonomy" id="169435"/>
    <lineage>
        <taxon>Bacteria</taxon>
        <taxon>Bacillati</taxon>
        <taxon>Bacillota</taxon>
        <taxon>Clostridia</taxon>
        <taxon>Eubacteriales</taxon>
        <taxon>Oscillospiraceae</taxon>
        <taxon>Anaerotruncus</taxon>
    </lineage>
</organism>
<keyword evidence="9 13" id="KW-1133">Transmembrane helix</keyword>
<evidence type="ECO:0000256" key="4">
    <source>
        <dbReference type="ARBA" id="ARBA00020268"/>
    </source>
</evidence>
<dbReference type="InterPro" id="IPR002528">
    <property type="entry name" value="MATE_fam"/>
</dbReference>
<evidence type="ECO:0000256" key="3">
    <source>
        <dbReference type="ARBA" id="ARBA00010199"/>
    </source>
</evidence>
<accession>A0A174RY89</accession>
<reference evidence="14 15" key="1">
    <citation type="submission" date="2015-09" db="EMBL/GenBank/DDBJ databases">
        <authorList>
            <consortium name="Pathogen Informatics"/>
        </authorList>
    </citation>
    <scope>NUCLEOTIDE SEQUENCE [LARGE SCALE GENOMIC DNA]</scope>
    <source>
        <strain evidence="14 15">2789STDY5834939</strain>
    </source>
</reference>
<comment type="subcellular location">
    <subcellularLocation>
        <location evidence="2">Cell membrane</location>
        <topology evidence="2">Multi-pass membrane protein</topology>
    </subcellularLocation>
</comment>
<evidence type="ECO:0000256" key="12">
    <source>
        <dbReference type="ARBA" id="ARBA00031636"/>
    </source>
</evidence>
<feature type="transmembrane region" description="Helical" evidence="13">
    <location>
        <begin position="88"/>
        <end position="106"/>
    </location>
</feature>
<dbReference type="GO" id="GO:0015297">
    <property type="term" value="F:antiporter activity"/>
    <property type="evidence" value="ECO:0007669"/>
    <property type="project" value="UniProtKB-KW"/>
</dbReference>
<evidence type="ECO:0000313" key="15">
    <source>
        <dbReference type="Proteomes" id="UP000095765"/>
    </source>
</evidence>
<dbReference type="GO" id="GO:0005886">
    <property type="term" value="C:plasma membrane"/>
    <property type="evidence" value="ECO:0007669"/>
    <property type="project" value="UniProtKB-SubCell"/>
</dbReference>
<feature type="transmembrane region" description="Helical" evidence="13">
    <location>
        <begin position="380"/>
        <end position="401"/>
    </location>
</feature>
<keyword evidence="10" id="KW-0406">Ion transport</keyword>
<dbReference type="PIRSF" id="PIRSF006603">
    <property type="entry name" value="DinF"/>
    <property type="match status" value="1"/>
</dbReference>
<evidence type="ECO:0000256" key="2">
    <source>
        <dbReference type="ARBA" id="ARBA00004651"/>
    </source>
</evidence>
<name>A0A174RY89_9FIRM</name>
<dbReference type="GO" id="GO:0006811">
    <property type="term" value="P:monoatomic ion transport"/>
    <property type="evidence" value="ECO:0007669"/>
    <property type="project" value="UniProtKB-KW"/>
</dbReference>
<evidence type="ECO:0000256" key="1">
    <source>
        <dbReference type="ARBA" id="ARBA00003408"/>
    </source>
</evidence>
<comment type="function">
    <text evidence="1">Multidrug efflux pump.</text>
</comment>
<evidence type="ECO:0000256" key="8">
    <source>
        <dbReference type="ARBA" id="ARBA00022692"/>
    </source>
</evidence>
<dbReference type="InterPro" id="IPR048279">
    <property type="entry name" value="MdtK-like"/>
</dbReference>
<dbReference type="AlphaFoldDB" id="A0A174RY89"/>
<proteinExistence type="inferred from homology"/>
<feature type="transmembrane region" description="Helical" evidence="13">
    <location>
        <begin position="126"/>
        <end position="150"/>
    </location>
</feature>
<evidence type="ECO:0000256" key="9">
    <source>
        <dbReference type="ARBA" id="ARBA00022989"/>
    </source>
</evidence>
<dbReference type="RefSeq" id="WP_055245421.1">
    <property type="nucleotide sequence ID" value="NZ_CABIWA010000005.1"/>
</dbReference>
<keyword evidence="8 13" id="KW-0812">Transmembrane</keyword>
<feature type="transmembrane region" description="Helical" evidence="13">
    <location>
        <begin position="157"/>
        <end position="178"/>
    </location>
</feature>
<comment type="similarity">
    <text evidence="3">Belongs to the multi antimicrobial extrusion (MATE) (TC 2.A.66.1) family.</text>
</comment>
<evidence type="ECO:0000256" key="5">
    <source>
        <dbReference type="ARBA" id="ARBA00022448"/>
    </source>
</evidence>
<dbReference type="NCBIfam" id="TIGR00797">
    <property type="entry name" value="matE"/>
    <property type="match status" value="1"/>
</dbReference>
<dbReference type="GO" id="GO:0042910">
    <property type="term" value="F:xenobiotic transmembrane transporter activity"/>
    <property type="evidence" value="ECO:0007669"/>
    <property type="project" value="InterPro"/>
</dbReference>
<protein>
    <recommendedName>
        <fullName evidence="4">Probable multidrug resistance protein NorM</fullName>
    </recommendedName>
    <alternativeName>
        <fullName evidence="12">Multidrug-efflux transporter</fullName>
    </alternativeName>
</protein>
<dbReference type="OrthoDB" id="62420at2"/>
<feature type="transmembrane region" description="Helical" evidence="13">
    <location>
        <begin position="351"/>
        <end position="373"/>
    </location>
</feature>
<evidence type="ECO:0000256" key="10">
    <source>
        <dbReference type="ARBA" id="ARBA00023065"/>
    </source>
</evidence>
<dbReference type="InterPro" id="IPR050222">
    <property type="entry name" value="MATE_MdtK"/>
</dbReference>
<dbReference type="EMBL" id="CZBE01000015">
    <property type="protein sequence ID" value="CUP89206.1"/>
    <property type="molecule type" value="Genomic_DNA"/>
</dbReference>
<feature type="transmembrane region" description="Helical" evidence="13">
    <location>
        <begin position="312"/>
        <end position="331"/>
    </location>
</feature>
<dbReference type="PANTHER" id="PTHR43298:SF2">
    <property type="entry name" value="FMN_FAD EXPORTER YEEO-RELATED"/>
    <property type="match status" value="1"/>
</dbReference>
<keyword evidence="7" id="KW-1003">Cell membrane</keyword>
<keyword evidence="5" id="KW-0813">Transport</keyword>
<evidence type="ECO:0000256" key="13">
    <source>
        <dbReference type="SAM" id="Phobius"/>
    </source>
</evidence>
<sequence length="447" mass="47549">MAVRNTFWQVAWPAAAEGLLLMLLSATDLLMVSSLGTTAVAAVSIFSQPRMVILCVTRSFSVALSAYVARRWGEQPDCPLGDCTRASLLLGSVISFLLLAGTWIWSTPLLRLAGAQDDYLPLALQYAYPALASLALSGPAIVLHGILAGLGDTRSVLYANVLGNGVNVICNGLLIYGLGPFPRLGVFGAGLGTAIGAAVTLAYTLGLFLKRDHPAALNGQGRWRPERTYLQLMGPLTAGVFLEQAAERVGMFAFSRLVADLGTAALSIHNICGSLCDIYYSFSQGLGKASLVQSGRDLGSNQGKNLQQLAEVSRWAAVWTGGAAALLYFLLRAPLLQFYHLSGNNLELGCQIMLFVAVVNIPEAWAMVHAGILRGLGRTGFVAAYCLVSIAVVRPILTFLLVHGLQLGLYGAWIALTLDQSTRAVCSMLGVRRLLKAQPASEALLQK</sequence>
<evidence type="ECO:0000256" key="7">
    <source>
        <dbReference type="ARBA" id="ARBA00022475"/>
    </source>
</evidence>